<dbReference type="AlphaFoldDB" id="A0A317XRQ0"/>
<reference evidence="1 2" key="1">
    <citation type="journal article" date="2018" name="Mol. Biol. Evol.">
        <title>Broad Genomic Sampling Reveals a Smut Pathogenic Ancestry of the Fungal Clade Ustilaginomycotina.</title>
        <authorList>
            <person name="Kijpornyongpan T."/>
            <person name="Mondo S.J."/>
            <person name="Barry K."/>
            <person name="Sandor L."/>
            <person name="Lee J."/>
            <person name="Lipzen A."/>
            <person name="Pangilinan J."/>
            <person name="LaButti K."/>
            <person name="Hainaut M."/>
            <person name="Henrissat B."/>
            <person name="Grigoriev I.V."/>
            <person name="Spatafora J.W."/>
            <person name="Aime M.C."/>
        </authorList>
    </citation>
    <scope>NUCLEOTIDE SEQUENCE [LARGE SCALE GENOMIC DNA]</scope>
    <source>
        <strain evidence="1 2">MCA 3645</strain>
    </source>
</reference>
<keyword evidence="2" id="KW-1185">Reference proteome</keyword>
<accession>A0A317XRQ0</accession>
<name>A0A317XRQ0_9BASI</name>
<dbReference type="EMBL" id="KZ819192">
    <property type="protein sequence ID" value="PWZ00568.1"/>
    <property type="molecule type" value="Genomic_DNA"/>
</dbReference>
<organism evidence="1 2">
    <name type="scientific">Testicularia cyperi</name>
    <dbReference type="NCBI Taxonomy" id="1882483"/>
    <lineage>
        <taxon>Eukaryota</taxon>
        <taxon>Fungi</taxon>
        <taxon>Dikarya</taxon>
        <taxon>Basidiomycota</taxon>
        <taxon>Ustilaginomycotina</taxon>
        <taxon>Ustilaginomycetes</taxon>
        <taxon>Ustilaginales</taxon>
        <taxon>Anthracoideaceae</taxon>
        <taxon>Testicularia</taxon>
    </lineage>
</organism>
<sequence length="193" mass="22473">MVSHVGGLYRTKAGRLMRLCVGPDVRCPRAWWMTRKEEIEISRNECARMDDLPMKSLRLRSAVVCERRQRHLCGWVRTHHAYRHRCLPQVQHCETQCRRCGVLLGHLSSTWPRLDDGRGGANEMNCRAWTSENVEGWLACCRECGWIAGCRSSEDNARLRDSRRGLRRQSGSSLLDYDDVRDDGSCWRKRVRN</sequence>
<dbReference type="InParanoid" id="A0A317XRQ0"/>
<proteinExistence type="predicted"/>
<dbReference type="Proteomes" id="UP000246740">
    <property type="component" value="Unassembled WGS sequence"/>
</dbReference>
<protein>
    <submittedName>
        <fullName evidence="1">Uncharacterized protein</fullName>
    </submittedName>
</protein>
<gene>
    <name evidence="1" type="ORF">BCV70DRAFT_97465</name>
</gene>
<evidence type="ECO:0000313" key="1">
    <source>
        <dbReference type="EMBL" id="PWZ00568.1"/>
    </source>
</evidence>
<evidence type="ECO:0000313" key="2">
    <source>
        <dbReference type="Proteomes" id="UP000246740"/>
    </source>
</evidence>